<evidence type="ECO:0000313" key="4">
    <source>
        <dbReference type="EMBL" id="ETW06770.1"/>
    </source>
</evidence>
<dbReference type="EMBL" id="KI913955">
    <property type="protein sequence ID" value="ETW06770.1"/>
    <property type="molecule type" value="Genomic_DNA"/>
</dbReference>
<accession>A0A024UKQ3</accession>
<dbReference type="STRING" id="157072.A0A024UKQ3"/>
<reference evidence="4" key="1">
    <citation type="submission" date="2013-12" db="EMBL/GenBank/DDBJ databases">
        <title>The Genome Sequence of Aphanomyces invadans NJM9701.</title>
        <authorList>
            <consortium name="The Broad Institute Genomics Platform"/>
            <person name="Russ C."/>
            <person name="Tyler B."/>
            <person name="van West P."/>
            <person name="Dieguez-Uribeondo J."/>
            <person name="Young S.K."/>
            <person name="Zeng Q."/>
            <person name="Gargeya S."/>
            <person name="Fitzgerald M."/>
            <person name="Abouelleil A."/>
            <person name="Alvarado L."/>
            <person name="Chapman S.B."/>
            <person name="Gainer-Dewar J."/>
            <person name="Goldberg J."/>
            <person name="Griggs A."/>
            <person name="Gujja S."/>
            <person name="Hansen M."/>
            <person name="Howarth C."/>
            <person name="Imamovic A."/>
            <person name="Ireland A."/>
            <person name="Larimer J."/>
            <person name="McCowan C."/>
            <person name="Murphy C."/>
            <person name="Pearson M."/>
            <person name="Poon T.W."/>
            <person name="Priest M."/>
            <person name="Roberts A."/>
            <person name="Saif S."/>
            <person name="Shea T."/>
            <person name="Sykes S."/>
            <person name="Wortman J."/>
            <person name="Nusbaum C."/>
            <person name="Birren B."/>
        </authorList>
    </citation>
    <scope>NUCLEOTIDE SEQUENCE [LARGE SCALE GENOMIC DNA]</scope>
    <source>
        <strain evidence="4">NJM9701</strain>
    </source>
</reference>
<dbReference type="PROSITE" id="PS00028">
    <property type="entry name" value="ZINC_FINGER_C2H2_1"/>
    <property type="match status" value="1"/>
</dbReference>
<sequence>MPGRIRSWTGYFDVWPTGVVVDHHWFLARPAVEVGMASDESKAEYVCRMCRALLFTSDDLMEHEPQRHQISQRKKLKEAKLGAVECSSYFLSDTKEWMDEASLAEGKLFCPVAKCNSRLGSFGWSGSQCSCGTWVTPSVQFTKSRVDVKVKMAIPAVFVPVVEAAAVAAPGGDSVVDKSQGIDDASDTPTPAEAAVTPSA</sequence>
<dbReference type="GeneID" id="20079978"/>
<evidence type="ECO:0000256" key="2">
    <source>
        <dbReference type="SAM" id="MobiDB-lite"/>
    </source>
</evidence>
<evidence type="ECO:0000259" key="3">
    <source>
        <dbReference type="PROSITE" id="PS00028"/>
    </source>
</evidence>
<evidence type="ECO:0000256" key="1">
    <source>
        <dbReference type="ARBA" id="ARBA00008601"/>
    </source>
</evidence>
<dbReference type="InterPro" id="IPR013087">
    <property type="entry name" value="Znf_C2H2_type"/>
</dbReference>
<dbReference type="AlphaFoldDB" id="A0A024UKQ3"/>
<gene>
    <name evidence="4" type="ORF">H310_02928</name>
</gene>
<feature type="domain" description="C2H2-type" evidence="3">
    <location>
        <begin position="47"/>
        <end position="68"/>
    </location>
</feature>
<dbReference type="VEuPathDB" id="FungiDB:H310_02928"/>
<proteinExistence type="inferred from homology"/>
<dbReference type="RefSeq" id="XP_008864845.1">
    <property type="nucleotide sequence ID" value="XM_008866623.1"/>
</dbReference>
<comment type="similarity">
    <text evidence="1">Belongs to the protein-tyrosine phosphatase family. Non-receptor class dual specificity subfamily.</text>
</comment>
<organism evidence="4">
    <name type="scientific">Aphanomyces invadans</name>
    <dbReference type="NCBI Taxonomy" id="157072"/>
    <lineage>
        <taxon>Eukaryota</taxon>
        <taxon>Sar</taxon>
        <taxon>Stramenopiles</taxon>
        <taxon>Oomycota</taxon>
        <taxon>Saprolegniomycetes</taxon>
        <taxon>Saprolegniales</taxon>
        <taxon>Verrucalvaceae</taxon>
        <taxon>Aphanomyces</taxon>
    </lineage>
</organism>
<dbReference type="eggNOG" id="KOG1716">
    <property type="taxonomic scope" value="Eukaryota"/>
</dbReference>
<dbReference type="OrthoDB" id="2017893at2759"/>
<name>A0A024UKQ3_9STRA</name>
<feature type="region of interest" description="Disordered" evidence="2">
    <location>
        <begin position="172"/>
        <end position="200"/>
    </location>
</feature>
<protein>
    <recommendedName>
        <fullName evidence="3">C2H2-type domain-containing protein</fullName>
    </recommendedName>
</protein>
<dbReference type="PANTHER" id="PTHR45848">
    <property type="entry name" value="DUAL SPECIFICITY PROTEIN PHOSPHATASE 12 FAMILY MEMBER"/>
    <property type="match status" value="1"/>
</dbReference>